<feature type="transmembrane region" description="Helical" evidence="2">
    <location>
        <begin position="7"/>
        <end position="27"/>
    </location>
</feature>
<dbReference type="GeneID" id="37223536"/>
<keyword evidence="2" id="KW-0472">Membrane</keyword>
<keyword evidence="4" id="KW-1185">Reference proteome</keyword>
<sequence length="99" mass="10842">MSDICKLLILLISDLSCYCWLLLSGYFGPGKTDPSTLPIRYFFLFATTTTDLGNPSLLIAPGSSIPDRHRRAPPGVKLPQAQTQGLKQTTVCARMDPTQ</sequence>
<dbReference type="EMBL" id="KZ824422">
    <property type="protein sequence ID" value="RAL05099.1"/>
    <property type="molecule type" value="Genomic_DNA"/>
</dbReference>
<protein>
    <submittedName>
        <fullName evidence="3">Uncharacterized protein</fullName>
    </submittedName>
</protein>
<dbReference type="VEuPathDB" id="FungiDB:BO80DRAFT_421739"/>
<dbReference type="Proteomes" id="UP000249402">
    <property type="component" value="Unassembled WGS sequence"/>
</dbReference>
<feature type="region of interest" description="Disordered" evidence="1">
    <location>
        <begin position="63"/>
        <end position="84"/>
    </location>
</feature>
<dbReference type="RefSeq" id="XP_025579426.1">
    <property type="nucleotide sequence ID" value="XM_025718671.1"/>
</dbReference>
<name>A0A395HC89_9EURO</name>
<evidence type="ECO:0000256" key="1">
    <source>
        <dbReference type="SAM" id="MobiDB-lite"/>
    </source>
</evidence>
<dbReference type="AlphaFoldDB" id="A0A395HC89"/>
<gene>
    <name evidence="3" type="ORF">BO80DRAFT_421739</name>
</gene>
<accession>A0A395HC89</accession>
<feature type="transmembrane region" description="Helical" evidence="2">
    <location>
        <begin position="39"/>
        <end position="60"/>
    </location>
</feature>
<organism evidence="3 4">
    <name type="scientific">Aspergillus ibericus CBS 121593</name>
    <dbReference type="NCBI Taxonomy" id="1448316"/>
    <lineage>
        <taxon>Eukaryota</taxon>
        <taxon>Fungi</taxon>
        <taxon>Dikarya</taxon>
        <taxon>Ascomycota</taxon>
        <taxon>Pezizomycotina</taxon>
        <taxon>Eurotiomycetes</taxon>
        <taxon>Eurotiomycetidae</taxon>
        <taxon>Eurotiales</taxon>
        <taxon>Aspergillaceae</taxon>
        <taxon>Aspergillus</taxon>
        <taxon>Aspergillus subgen. Circumdati</taxon>
    </lineage>
</organism>
<proteinExistence type="predicted"/>
<evidence type="ECO:0000313" key="4">
    <source>
        <dbReference type="Proteomes" id="UP000249402"/>
    </source>
</evidence>
<evidence type="ECO:0000313" key="3">
    <source>
        <dbReference type="EMBL" id="RAL05099.1"/>
    </source>
</evidence>
<reference evidence="3 4" key="1">
    <citation type="submission" date="2018-02" db="EMBL/GenBank/DDBJ databases">
        <title>The genomes of Aspergillus section Nigri reveals drivers in fungal speciation.</title>
        <authorList>
            <consortium name="DOE Joint Genome Institute"/>
            <person name="Vesth T.C."/>
            <person name="Nybo J."/>
            <person name="Theobald S."/>
            <person name="Brandl J."/>
            <person name="Frisvad J.C."/>
            <person name="Nielsen K.F."/>
            <person name="Lyhne E.K."/>
            <person name="Kogle M.E."/>
            <person name="Kuo A."/>
            <person name="Riley R."/>
            <person name="Clum A."/>
            <person name="Nolan M."/>
            <person name="Lipzen A."/>
            <person name="Salamov A."/>
            <person name="Henrissat B."/>
            <person name="Wiebenga A."/>
            <person name="De vries R.P."/>
            <person name="Grigoriev I.V."/>
            <person name="Mortensen U.H."/>
            <person name="Andersen M.R."/>
            <person name="Baker S.E."/>
        </authorList>
    </citation>
    <scope>NUCLEOTIDE SEQUENCE [LARGE SCALE GENOMIC DNA]</scope>
    <source>
        <strain evidence="3 4">CBS 121593</strain>
    </source>
</reference>
<keyword evidence="2" id="KW-1133">Transmembrane helix</keyword>
<keyword evidence="2" id="KW-0812">Transmembrane</keyword>
<evidence type="ECO:0000256" key="2">
    <source>
        <dbReference type="SAM" id="Phobius"/>
    </source>
</evidence>